<keyword evidence="7" id="KW-0346">Stress response</keyword>
<evidence type="ECO:0000313" key="9">
    <source>
        <dbReference type="Proteomes" id="UP001163166"/>
    </source>
</evidence>
<gene>
    <name evidence="8" type="ORF">KQX62_14905</name>
</gene>
<evidence type="ECO:0000256" key="2">
    <source>
        <dbReference type="ARBA" id="ARBA00022649"/>
    </source>
</evidence>
<comment type="similarity">
    <text evidence="1">Belongs to the HicA mRNA interferase family.</text>
</comment>
<keyword evidence="3" id="KW-0540">Nuclease</keyword>
<sequence>MPKDSRDLIQELQADGWRFVGATGSHHHFKHPVKAGKVTVPHPKKDLHPKVVRSVYRQAGLKEVR</sequence>
<keyword evidence="2" id="KW-1277">Toxin-antitoxin system</keyword>
<evidence type="ECO:0000256" key="4">
    <source>
        <dbReference type="ARBA" id="ARBA00022759"/>
    </source>
</evidence>
<name>A0AAX3DVN3_RHOPL</name>
<reference evidence="8" key="1">
    <citation type="journal article" date="2022" name="Biol. Control">
        <title>In silico genomic analysis of Rhodopseudomonas palustris strains revealed potential biocontrol agents and crop yield enhancers.</title>
        <authorList>
            <person name="Surachat K."/>
            <person name="Kantachote D."/>
            <person name="Deachamag P."/>
            <person name="Wonglapsuwan M."/>
        </authorList>
    </citation>
    <scope>NUCLEOTIDE SEQUENCE</scope>
    <source>
        <strain evidence="8">TLS06</strain>
    </source>
</reference>
<keyword evidence="5" id="KW-0378">Hydrolase</keyword>
<proteinExistence type="inferred from homology"/>
<dbReference type="Gene3D" id="3.30.920.30">
    <property type="entry name" value="Hypothetical protein"/>
    <property type="match status" value="1"/>
</dbReference>
<evidence type="ECO:0000256" key="5">
    <source>
        <dbReference type="ARBA" id="ARBA00022801"/>
    </source>
</evidence>
<dbReference type="InterPro" id="IPR038570">
    <property type="entry name" value="HicA_sf"/>
</dbReference>
<keyword evidence="6" id="KW-0694">RNA-binding</keyword>
<evidence type="ECO:0000256" key="3">
    <source>
        <dbReference type="ARBA" id="ARBA00022722"/>
    </source>
</evidence>
<dbReference type="GO" id="GO:0003729">
    <property type="term" value="F:mRNA binding"/>
    <property type="evidence" value="ECO:0007669"/>
    <property type="project" value="InterPro"/>
</dbReference>
<dbReference type="AlphaFoldDB" id="A0AAX3DVN3"/>
<dbReference type="EMBL" id="CP076676">
    <property type="protein sequence ID" value="UYO38027.1"/>
    <property type="molecule type" value="Genomic_DNA"/>
</dbReference>
<dbReference type="Pfam" id="PF07927">
    <property type="entry name" value="HicA_toxin"/>
    <property type="match status" value="1"/>
</dbReference>
<evidence type="ECO:0000313" key="8">
    <source>
        <dbReference type="EMBL" id="UYO38027.1"/>
    </source>
</evidence>
<evidence type="ECO:0000256" key="6">
    <source>
        <dbReference type="ARBA" id="ARBA00022884"/>
    </source>
</evidence>
<keyword evidence="4" id="KW-0255">Endonuclease</keyword>
<evidence type="ECO:0000256" key="7">
    <source>
        <dbReference type="ARBA" id="ARBA00023016"/>
    </source>
</evidence>
<dbReference type="RefSeq" id="WP_230634375.1">
    <property type="nucleotide sequence ID" value="NZ_CP076676.1"/>
</dbReference>
<dbReference type="SUPFAM" id="SSF54786">
    <property type="entry name" value="YcfA/nrd intein domain"/>
    <property type="match status" value="1"/>
</dbReference>
<protein>
    <submittedName>
        <fullName evidence="8">Type II toxin-antitoxin system HicA family toxin</fullName>
    </submittedName>
</protein>
<dbReference type="GO" id="GO:0004519">
    <property type="term" value="F:endonuclease activity"/>
    <property type="evidence" value="ECO:0007669"/>
    <property type="project" value="UniProtKB-KW"/>
</dbReference>
<dbReference type="GO" id="GO:0016787">
    <property type="term" value="F:hydrolase activity"/>
    <property type="evidence" value="ECO:0007669"/>
    <property type="project" value="UniProtKB-KW"/>
</dbReference>
<organism evidence="8 9">
    <name type="scientific">Rhodopseudomonas palustris</name>
    <dbReference type="NCBI Taxonomy" id="1076"/>
    <lineage>
        <taxon>Bacteria</taxon>
        <taxon>Pseudomonadati</taxon>
        <taxon>Pseudomonadota</taxon>
        <taxon>Alphaproteobacteria</taxon>
        <taxon>Hyphomicrobiales</taxon>
        <taxon>Nitrobacteraceae</taxon>
        <taxon>Rhodopseudomonas</taxon>
    </lineage>
</organism>
<evidence type="ECO:0000256" key="1">
    <source>
        <dbReference type="ARBA" id="ARBA00006620"/>
    </source>
</evidence>
<dbReference type="Proteomes" id="UP001163166">
    <property type="component" value="Chromosome"/>
</dbReference>
<accession>A0AAX3DVN3</accession>
<dbReference type="InterPro" id="IPR012933">
    <property type="entry name" value="HicA_mRNA_interferase"/>
</dbReference>